<evidence type="ECO:0000259" key="2">
    <source>
        <dbReference type="Pfam" id="PF07085"/>
    </source>
</evidence>
<name>A0A2A4X8T2_UNCAE</name>
<dbReference type="AlphaFoldDB" id="A0A2A4X8T2"/>
<dbReference type="PANTHER" id="PTHR21343">
    <property type="entry name" value="DETHIOBIOTIN SYNTHETASE"/>
    <property type="match status" value="1"/>
</dbReference>
<feature type="domain" description="DRTGG" evidence="2">
    <location>
        <begin position="227"/>
        <end position="335"/>
    </location>
</feature>
<dbReference type="InterPro" id="IPR010766">
    <property type="entry name" value="DRTGG"/>
</dbReference>
<dbReference type="EMBL" id="NVUK01000001">
    <property type="protein sequence ID" value="PCI78721.1"/>
    <property type="molecule type" value="Genomic_DNA"/>
</dbReference>
<dbReference type="Pfam" id="PF13500">
    <property type="entry name" value="AAA_26"/>
    <property type="match status" value="1"/>
</dbReference>
<comment type="caution">
    <text evidence="3">The sequence shown here is derived from an EMBL/GenBank/DDBJ whole genome shotgun (WGS) entry which is preliminary data.</text>
</comment>
<dbReference type="Proteomes" id="UP000218775">
    <property type="component" value="Unassembled WGS sequence"/>
</dbReference>
<evidence type="ECO:0000256" key="1">
    <source>
        <dbReference type="ARBA" id="ARBA00022962"/>
    </source>
</evidence>
<dbReference type="SUPFAM" id="SSF52540">
    <property type="entry name" value="P-loop containing nucleoside triphosphate hydrolases"/>
    <property type="match status" value="1"/>
</dbReference>
<dbReference type="InterPro" id="IPR027417">
    <property type="entry name" value="P-loop_NTPase"/>
</dbReference>
<protein>
    <submittedName>
        <fullName evidence="3">Cobyrinic acid a,c-diamide synthase</fullName>
    </submittedName>
</protein>
<sequence length="373" mass="41427">MKHCSFFIAATGQHIGKTTTCLGLVSGLKKRVGSVGFFKPVGQEYVELEKDYHVDKDVLLFDEHLNLHSDLRLMSPILLPRGFTRDFLDQKITTKEIEAKIIHAFLALKKMHHNIIVEGTGHIGVGSIVGCNNAKVAKDLNLPIVIVASGGLGSAFDALAINKALCDQQGVKIAGVILNRVIEDKKEMILHYMKKALQTWDIPLLGCIPYAPFLSNPSMKDFELLFKAPILSGQNHYMRHFKQTKFVASTLENFKNIILPGQLIITASNREDIILDTLARQLEAKENSTDADLGLGMILTGKLAPREDIVDQLRKADIPMIHAPLSSYKAMELITSYTVKIGREDKEKVDLATKLAEENIDFDLLLSQISRST</sequence>
<proteinExistence type="predicted"/>
<evidence type="ECO:0000313" key="3">
    <source>
        <dbReference type="EMBL" id="PCI78721.1"/>
    </source>
</evidence>
<keyword evidence="1" id="KW-0315">Glutamine amidotransferase</keyword>
<dbReference type="SUPFAM" id="SSF75138">
    <property type="entry name" value="HprK N-terminal domain-like"/>
    <property type="match status" value="1"/>
</dbReference>
<accession>A0A2A4X8T2</accession>
<dbReference type="Gene3D" id="3.40.1390.20">
    <property type="entry name" value="HprK N-terminal domain-like"/>
    <property type="match status" value="1"/>
</dbReference>
<dbReference type="Pfam" id="PF07085">
    <property type="entry name" value="DRTGG"/>
    <property type="match status" value="1"/>
</dbReference>
<dbReference type="CDD" id="cd03109">
    <property type="entry name" value="DTBS"/>
    <property type="match status" value="1"/>
</dbReference>
<dbReference type="Gene3D" id="3.40.50.300">
    <property type="entry name" value="P-loop containing nucleotide triphosphate hydrolases"/>
    <property type="match status" value="1"/>
</dbReference>
<organism evidence="3 4">
    <name type="scientific">Aerophobetes bacterium</name>
    <dbReference type="NCBI Taxonomy" id="2030807"/>
    <lineage>
        <taxon>Bacteria</taxon>
        <taxon>Candidatus Aerophobota</taxon>
    </lineage>
</organism>
<gene>
    <name evidence="3" type="ORF">COB21_00025</name>
</gene>
<evidence type="ECO:0000313" key="4">
    <source>
        <dbReference type="Proteomes" id="UP000218775"/>
    </source>
</evidence>
<dbReference type="InterPro" id="IPR028979">
    <property type="entry name" value="Ser_kin/Pase_Hpr-like_N_sf"/>
</dbReference>
<reference evidence="4" key="1">
    <citation type="submission" date="2017-08" db="EMBL/GenBank/DDBJ databases">
        <title>A dynamic microbial community with high functional redundancy inhabits the cold, oxic subseafloor aquifer.</title>
        <authorList>
            <person name="Tully B.J."/>
            <person name="Wheat C.G."/>
            <person name="Glazer B.T."/>
            <person name="Huber J.A."/>
        </authorList>
    </citation>
    <scope>NUCLEOTIDE SEQUENCE [LARGE SCALE GENOMIC DNA]</scope>
</reference>
<dbReference type="PANTHER" id="PTHR21343:SF8">
    <property type="entry name" value="DRTGG DOMAIN-CONTAINING PROTEIN"/>
    <property type="match status" value="1"/>
</dbReference>